<dbReference type="EMBL" id="QTJU01000010">
    <property type="protein sequence ID" value="RFM26284.1"/>
    <property type="molecule type" value="Genomic_DNA"/>
</dbReference>
<dbReference type="AlphaFoldDB" id="A0A3E1NEQ7"/>
<evidence type="ECO:0000313" key="2">
    <source>
        <dbReference type="Proteomes" id="UP000261284"/>
    </source>
</evidence>
<accession>A0A3E1NEQ7</accession>
<organism evidence="1 2">
    <name type="scientific">Deminuibacter soli</name>
    <dbReference type="NCBI Taxonomy" id="2291815"/>
    <lineage>
        <taxon>Bacteria</taxon>
        <taxon>Pseudomonadati</taxon>
        <taxon>Bacteroidota</taxon>
        <taxon>Chitinophagia</taxon>
        <taxon>Chitinophagales</taxon>
        <taxon>Chitinophagaceae</taxon>
        <taxon>Deminuibacter</taxon>
    </lineage>
</organism>
<name>A0A3E1NEQ7_9BACT</name>
<sequence length="430" mass="47463">MKKIILYLAVAAIAVVSCKKDDDHPFSASPDQRLNDTLAKYQHLLTQSAYGWKGFILPADLSNGIFSFYFKFTDSNRVQMFSDFDSASDVTMMESSYRLKALQQPSLIFDTYSYVHVLSDPNPGTSGNGGAYGEGLGSDFEFAIDGVFGDTLKLTGRLHNSKAFLLKATKEEADAYYNQQHGNKAILNYGKMLTYFKRLNYNSKAYDIAIDRLARSVHFTWIDKSGGKQEAVSGFYYTINGIALYPAFTDGTDKITGFDNIQWDKTNRSFSCSINSSSAAITEIATPVWVDTSAPRAWWNSGVWASVYGFHINGVDDALGVTTIPGYSFLEYYVQPNGPDYDAMVAFYDNANGLFGNAIKPPVFSPDGRIVFTNLGTLTAPAPSTGASNIMKRVITQLTIARGYYLVAKSDGTYDMVSAADGRAWLTWQK</sequence>
<dbReference type="PROSITE" id="PS51257">
    <property type="entry name" value="PROKAR_LIPOPROTEIN"/>
    <property type="match status" value="1"/>
</dbReference>
<dbReference type="OrthoDB" id="707849at2"/>
<comment type="caution">
    <text evidence="1">The sequence shown here is derived from an EMBL/GenBank/DDBJ whole genome shotgun (WGS) entry which is preliminary data.</text>
</comment>
<reference evidence="1 2" key="1">
    <citation type="submission" date="2018-08" db="EMBL/GenBank/DDBJ databases">
        <title>Chitinophagaceae sp. K23C18032701, a novel bacterium isolated from forest soil.</title>
        <authorList>
            <person name="Wang C."/>
        </authorList>
    </citation>
    <scope>NUCLEOTIDE SEQUENCE [LARGE SCALE GENOMIC DNA]</scope>
    <source>
        <strain evidence="1 2">K23C18032701</strain>
    </source>
</reference>
<keyword evidence="2" id="KW-1185">Reference proteome</keyword>
<dbReference type="InterPro" id="IPR025396">
    <property type="entry name" value="DUF4302"/>
</dbReference>
<gene>
    <name evidence="1" type="ORF">DXN05_20460</name>
</gene>
<protein>
    <submittedName>
        <fullName evidence="1">DUF4302 domain-containing protein</fullName>
    </submittedName>
</protein>
<dbReference type="Proteomes" id="UP000261284">
    <property type="component" value="Unassembled WGS sequence"/>
</dbReference>
<dbReference type="RefSeq" id="WP_116849156.1">
    <property type="nucleotide sequence ID" value="NZ_QTJU01000010.1"/>
</dbReference>
<dbReference type="Pfam" id="PF14135">
    <property type="entry name" value="DUF4302"/>
    <property type="match status" value="1"/>
</dbReference>
<evidence type="ECO:0000313" key="1">
    <source>
        <dbReference type="EMBL" id="RFM26284.1"/>
    </source>
</evidence>
<proteinExistence type="predicted"/>